<dbReference type="GO" id="GO:0007076">
    <property type="term" value="P:mitotic chromosome condensation"/>
    <property type="evidence" value="ECO:0007669"/>
    <property type="project" value="InterPro"/>
</dbReference>
<organism evidence="2 3">
    <name type="scientific">Babesia duncani</name>
    <dbReference type="NCBI Taxonomy" id="323732"/>
    <lineage>
        <taxon>Eukaryota</taxon>
        <taxon>Sar</taxon>
        <taxon>Alveolata</taxon>
        <taxon>Apicomplexa</taxon>
        <taxon>Aconoidasida</taxon>
        <taxon>Piroplasmida</taxon>
        <taxon>Babesiidae</taxon>
        <taxon>Babesia</taxon>
    </lineage>
</organism>
<dbReference type="AlphaFoldDB" id="A0AAD9PMY2"/>
<feature type="compositionally biased region" description="Low complexity" evidence="1">
    <location>
        <begin position="37"/>
        <end position="57"/>
    </location>
</feature>
<dbReference type="KEGG" id="bdw:94334810"/>
<protein>
    <submittedName>
        <fullName evidence="2">Bifunctional Armadillo-type fold/Armadillo-like helical/Condensin complex subunit 3</fullName>
    </submittedName>
</protein>
<feature type="compositionally biased region" description="Basic and acidic residues" evidence="1">
    <location>
        <begin position="15"/>
        <end position="33"/>
    </location>
</feature>
<evidence type="ECO:0000313" key="3">
    <source>
        <dbReference type="Proteomes" id="UP001214638"/>
    </source>
</evidence>
<dbReference type="Proteomes" id="UP001214638">
    <property type="component" value="Unassembled WGS sequence"/>
</dbReference>
<gene>
    <name evidence="2" type="ORF">BdWA1_000512</name>
</gene>
<comment type="caution">
    <text evidence="2">The sequence shown here is derived from an EMBL/GenBank/DDBJ whole genome shotgun (WGS) entry which is preliminary data.</text>
</comment>
<reference evidence="2" key="1">
    <citation type="journal article" date="2023" name="Nat. Microbiol.">
        <title>Babesia duncani multi-omics identifies virulence factors and drug targets.</title>
        <authorList>
            <person name="Singh P."/>
            <person name="Lonardi S."/>
            <person name="Liang Q."/>
            <person name="Vydyam P."/>
            <person name="Khabirova E."/>
            <person name="Fang T."/>
            <person name="Gihaz S."/>
            <person name="Thekkiniath J."/>
            <person name="Munshi M."/>
            <person name="Abel S."/>
            <person name="Ciampossin L."/>
            <person name="Batugedara G."/>
            <person name="Gupta M."/>
            <person name="Lu X.M."/>
            <person name="Lenz T."/>
            <person name="Chakravarty S."/>
            <person name="Cornillot E."/>
            <person name="Hu Y."/>
            <person name="Ma W."/>
            <person name="Gonzalez L.M."/>
            <person name="Sanchez S."/>
            <person name="Estrada K."/>
            <person name="Sanchez-Flores A."/>
            <person name="Montero E."/>
            <person name="Harb O.S."/>
            <person name="Le Roch K.G."/>
            <person name="Mamoun C.B."/>
        </authorList>
    </citation>
    <scope>NUCLEOTIDE SEQUENCE</scope>
    <source>
        <strain evidence="2">WA1</strain>
    </source>
</reference>
<dbReference type="GO" id="GO:0000796">
    <property type="term" value="C:condensin complex"/>
    <property type="evidence" value="ECO:0007669"/>
    <property type="project" value="InterPro"/>
</dbReference>
<dbReference type="GeneID" id="94334810"/>
<keyword evidence="3" id="KW-1185">Reference proteome</keyword>
<evidence type="ECO:0000256" key="1">
    <source>
        <dbReference type="SAM" id="MobiDB-lite"/>
    </source>
</evidence>
<dbReference type="InterPro" id="IPR011989">
    <property type="entry name" value="ARM-like"/>
</dbReference>
<dbReference type="EMBL" id="JALLKP010000001">
    <property type="protein sequence ID" value="KAK2197511.1"/>
    <property type="molecule type" value="Genomic_DNA"/>
</dbReference>
<evidence type="ECO:0000313" key="2">
    <source>
        <dbReference type="EMBL" id="KAK2197511.1"/>
    </source>
</evidence>
<dbReference type="GO" id="GO:0000793">
    <property type="term" value="C:condensed chromosome"/>
    <property type="evidence" value="ECO:0007669"/>
    <property type="project" value="TreeGrafter"/>
</dbReference>
<dbReference type="RefSeq" id="XP_067804353.1">
    <property type="nucleotide sequence ID" value="XM_067945562.1"/>
</dbReference>
<dbReference type="SUPFAM" id="SSF48371">
    <property type="entry name" value="ARM repeat"/>
    <property type="match status" value="2"/>
</dbReference>
<dbReference type="Gene3D" id="1.25.10.10">
    <property type="entry name" value="Leucine-rich Repeat Variant"/>
    <property type="match status" value="1"/>
</dbReference>
<accession>A0AAD9PMY2</accession>
<dbReference type="PANTHER" id="PTHR14418:SF5">
    <property type="entry name" value="CONDENSIN COMPLEX SUBUNIT 3"/>
    <property type="match status" value="1"/>
</dbReference>
<name>A0AAD9PMY2_9APIC</name>
<sequence>MARSTLDPQMGNLGGKREPKNLRYGNPKDEMQKKSKSGSSKPSKQNSASASKSKSGNNTSAIMKMKIFPEKLDKASLQKVNDLFTSKLEFLQSHLVSTMARVHEKELGVDAGISTIAPYIREMMECIFNYDLSHANVALEDASYYVFNDLLLCLIYLAKLYVADPSQDVKPLTIFVYQVAMRMDVCIECIITGNALLPDDAGIDDWSCSNSNLVLQLWQQLLILVTAKDRKLMAAFCTVTFFFVNIACANEIGISEELYKQHVDTFIQLSNDMNNEVRCRSIQLLENFQDERVCKEMIARLLDPNASVRAVSVSCLAIPEEIEQNAPTLRLIIARISDVSPEVRIEVYRKLSELYNDVPVELVIQILCFGLAEQSVQVREAFITMLTGWMESCGDLLAFVADVMSQAEDLMPLEAAISFYMTEVGIVKSFKTRNDKKKKHNTNNSVDTTLENYWTLISRFKTLNPSELFIVMVFLLSNNEAQYTKVLDIVDIVSYLHFLLKLHYSALNKPKQTGSNEKDLEGFSDAMEVDESSAIYTYTKKEIGALEHMYQGDTMSIHALRMLLVIAHYHPLDNPNHISLLESICDKILLHGPARQMFAMLISSVVIQTSLGNNSPSHFRPSRWLKPGFVFAATSLIRYMHTRISINQNDVVAFETTVTRKILSIITDIKDPFQVEGANSLWIRRDAIEKMDFAALEEFDADNYSIEHLNMFDTKLTDIMEQVETQLKELDAIKASRKNRESNIEKGVLSRQQKALNDLAHKLTTLLKIIRDQLRDRWTRILVIIESFLVQTRSTCENDSGLSEFPSEILLPQLTFFCSKVVQWQQQTIVDQYCDVISSKCLGTWCIVNNSIAELNKQLNAFHIALKGTLGILEGFLNTLEKESNDSLCQRIEIQTLRCEMYITTLTDLLVTRSQLVNTDKESVADQDLYSGTLVTIWSIVTGNIVTSKYIQSITIRACCKLSMVEILDYVNSTQMDINEAYMITSQRIRGLLELAFVAPSADRSALSNFKFIKNTVDTNTSPEDKECIVSTFTMYLTLSHEHLQVFHHVLEQVLMRSIMHAMQFDINHMGFSNLIQYMVQTILHKAPLEFTAKSYCKYIKWMLLVSMDIGPTYAIKVGLMSLMQSLFTMFASRNISKLLAKLAPVEFPSNVGKTLFDACFWFDPKQTALDLRDIRVLIQHLLTSPEFQKKRSITKPLTEILNVVMRLYPRNESHAPKDSNDHSVLLELVDVYDTYVAAIGPRHLVALLSQNQIG</sequence>
<proteinExistence type="predicted"/>
<dbReference type="PANTHER" id="PTHR14418">
    <property type="entry name" value="CONDENSIN COMPLEX SUBUNIT 3-RELATED"/>
    <property type="match status" value="1"/>
</dbReference>
<dbReference type="InterPro" id="IPR027165">
    <property type="entry name" value="CND3"/>
</dbReference>
<dbReference type="InterPro" id="IPR016024">
    <property type="entry name" value="ARM-type_fold"/>
</dbReference>
<feature type="region of interest" description="Disordered" evidence="1">
    <location>
        <begin position="1"/>
        <end position="57"/>
    </location>
</feature>